<sequence>MSTSHASHTGAKKTGPSFPVKAYLVLYNFASCAGWASVLYLTIQHLSTSPSTLQRLTARPPSFVPPELVPVYERATTTYAALGEHTKWVQTGAALEVVHSLLGFVRSPVQTTAMQVASRLYLVWGIANRFSEAQTSPLYATMVVSWSVTEVIRYSFYALGLLGTEPGLLLWLRYTTFYLLYPTGAGSEAFVCFATLPLGKPLSEWDAWAFGRGFLFLLWWPALYFLYSYMIVQRRKVFRSASTKAKAQ</sequence>
<organism evidence="1 2">
    <name type="scientific">Vararia minispora EC-137</name>
    <dbReference type="NCBI Taxonomy" id="1314806"/>
    <lineage>
        <taxon>Eukaryota</taxon>
        <taxon>Fungi</taxon>
        <taxon>Dikarya</taxon>
        <taxon>Basidiomycota</taxon>
        <taxon>Agaricomycotina</taxon>
        <taxon>Agaricomycetes</taxon>
        <taxon>Russulales</taxon>
        <taxon>Lachnocladiaceae</taxon>
        <taxon>Vararia</taxon>
    </lineage>
</organism>
<dbReference type="EMBL" id="MU273557">
    <property type="protein sequence ID" value="KAI0032091.1"/>
    <property type="molecule type" value="Genomic_DNA"/>
</dbReference>
<name>A0ACB8QL77_9AGAM</name>
<keyword evidence="2" id="KW-1185">Reference proteome</keyword>
<reference evidence="1" key="2">
    <citation type="journal article" date="2022" name="New Phytol.">
        <title>Evolutionary transition to the ectomycorrhizal habit in the genomes of a hyperdiverse lineage of mushroom-forming fungi.</title>
        <authorList>
            <person name="Looney B."/>
            <person name="Miyauchi S."/>
            <person name="Morin E."/>
            <person name="Drula E."/>
            <person name="Courty P.E."/>
            <person name="Kohler A."/>
            <person name="Kuo A."/>
            <person name="LaButti K."/>
            <person name="Pangilinan J."/>
            <person name="Lipzen A."/>
            <person name="Riley R."/>
            <person name="Andreopoulos W."/>
            <person name="He G."/>
            <person name="Johnson J."/>
            <person name="Nolan M."/>
            <person name="Tritt A."/>
            <person name="Barry K.W."/>
            <person name="Grigoriev I.V."/>
            <person name="Nagy L.G."/>
            <person name="Hibbett D."/>
            <person name="Henrissat B."/>
            <person name="Matheny P.B."/>
            <person name="Labbe J."/>
            <person name="Martin F.M."/>
        </authorList>
    </citation>
    <scope>NUCLEOTIDE SEQUENCE</scope>
    <source>
        <strain evidence="1">EC-137</strain>
    </source>
</reference>
<dbReference type="Proteomes" id="UP000814128">
    <property type="component" value="Unassembled WGS sequence"/>
</dbReference>
<protein>
    <submittedName>
        <fullName evidence="1">Tyrosine phosphatase-like protein</fullName>
    </submittedName>
</protein>
<accession>A0ACB8QL77</accession>
<reference evidence="1" key="1">
    <citation type="submission" date="2021-02" db="EMBL/GenBank/DDBJ databases">
        <authorList>
            <consortium name="DOE Joint Genome Institute"/>
            <person name="Ahrendt S."/>
            <person name="Looney B.P."/>
            <person name="Miyauchi S."/>
            <person name="Morin E."/>
            <person name="Drula E."/>
            <person name="Courty P.E."/>
            <person name="Chicoki N."/>
            <person name="Fauchery L."/>
            <person name="Kohler A."/>
            <person name="Kuo A."/>
            <person name="Labutti K."/>
            <person name="Pangilinan J."/>
            <person name="Lipzen A."/>
            <person name="Riley R."/>
            <person name="Andreopoulos W."/>
            <person name="He G."/>
            <person name="Johnson J."/>
            <person name="Barry K.W."/>
            <person name="Grigoriev I.V."/>
            <person name="Nagy L."/>
            <person name="Hibbett D."/>
            <person name="Henrissat B."/>
            <person name="Matheny P.B."/>
            <person name="Labbe J."/>
            <person name="Martin F."/>
        </authorList>
    </citation>
    <scope>NUCLEOTIDE SEQUENCE</scope>
    <source>
        <strain evidence="1">EC-137</strain>
    </source>
</reference>
<proteinExistence type="predicted"/>
<comment type="caution">
    <text evidence="1">The sequence shown here is derived from an EMBL/GenBank/DDBJ whole genome shotgun (WGS) entry which is preliminary data.</text>
</comment>
<evidence type="ECO:0000313" key="1">
    <source>
        <dbReference type="EMBL" id="KAI0032091.1"/>
    </source>
</evidence>
<evidence type="ECO:0000313" key="2">
    <source>
        <dbReference type="Proteomes" id="UP000814128"/>
    </source>
</evidence>
<gene>
    <name evidence="1" type="ORF">K488DRAFT_78673</name>
</gene>